<feature type="compositionally biased region" description="Basic and acidic residues" evidence="1">
    <location>
        <begin position="362"/>
        <end position="375"/>
    </location>
</feature>
<dbReference type="Proteomes" id="UP000050381">
    <property type="component" value="Unassembled WGS sequence"/>
</dbReference>
<organism evidence="2 3">
    <name type="scientific">Pseudomonas syringae pv. castaneae</name>
    <dbReference type="NCBI Taxonomy" id="264450"/>
    <lineage>
        <taxon>Bacteria</taxon>
        <taxon>Pseudomonadati</taxon>
        <taxon>Pseudomonadota</taxon>
        <taxon>Gammaproteobacteria</taxon>
        <taxon>Pseudomonadales</taxon>
        <taxon>Pseudomonadaceae</taxon>
        <taxon>Pseudomonas</taxon>
        <taxon>Pseudomonas syringae</taxon>
    </lineage>
</organism>
<name>A0A0P9MZF8_PSESX</name>
<evidence type="ECO:0000313" key="3">
    <source>
        <dbReference type="Proteomes" id="UP000050381"/>
    </source>
</evidence>
<dbReference type="AlphaFoldDB" id="A0A0P9MZF8"/>
<feature type="region of interest" description="Disordered" evidence="1">
    <location>
        <begin position="1"/>
        <end position="40"/>
    </location>
</feature>
<reference evidence="2 3" key="1">
    <citation type="submission" date="2015-09" db="EMBL/GenBank/DDBJ databases">
        <title>Genome announcement of multiple Pseudomonas syringae strains.</title>
        <authorList>
            <person name="Thakur S."/>
            <person name="Wang P.W."/>
            <person name="Gong Y."/>
            <person name="Weir B.S."/>
            <person name="Guttman D.S."/>
        </authorList>
    </citation>
    <scope>NUCLEOTIDE SEQUENCE [LARGE SCALE GENOMIC DNA]</scope>
    <source>
        <strain evidence="2 3">ICMP9419</strain>
    </source>
</reference>
<gene>
    <name evidence="2" type="ORF">ALO79_06602</name>
</gene>
<evidence type="ECO:0000313" key="2">
    <source>
        <dbReference type="EMBL" id="KPW90288.1"/>
    </source>
</evidence>
<accession>A0A0P9MZF8</accession>
<protein>
    <submittedName>
        <fullName evidence="2">Uncharacterized protein</fullName>
    </submittedName>
</protein>
<feature type="compositionally biased region" description="Basic and acidic residues" evidence="1">
    <location>
        <begin position="21"/>
        <end position="40"/>
    </location>
</feature>
<feature type="region of interest" description="Disordered" evidence="1">
    <location>
        <begin position="360"/>
        <end position="381"/>
    </location>
</feature>
<dbReference type="AntiFam" id="ANF00143">
    <property type="entry name" value="Shadow ORF (opposite mdtB)"/>
</dbReference>
<sequence>MHGDAAVFHEHEHHRQHQRNRTRDHQPCAKPEADEADQQHDNHCLEQRAGEAAHSLVDHLGLIRHLVHANADWQLRCCSVHTFVQRLAERLDIAALLHRNGQADRRFAIEAEQRLGRIGVATGYVSNVAQTIKTVIDAQIDCSQILLGSELAGGTHRDPLRPGFYHPGRRHRVLRLQALHHLALVDAQCCELACREVQVHHFVLLTDHLDLAQPGHVADVGADLLDVVTQLTHRETVCGKRIDRAVHIAKLVVERRALQPLRELATDVIDFLAHLIPDFRYRLGTGGVTQVHEDRGLARSCVALHVVQRVQLFELLLDAVGDLLEGLIHRRARPAGLDNHGLDGEGRVFLAPKLHVGKHAHQQRDKHQVPDERLMLDGPLG</sequence>
<feature type="compositionally biased region" description="Basic and acidic residues" evidence="1">
    <location>
        <begin position="1"/>
        <end position="13"/>
    </location>
</feature>
<evidence type="ECO:0000256" key="1">
    <source>
        <dbReference type="SAM" id="MobiDB-lite"/>
    </source>
</evidence>
<comment type="caution">
    <text evidence="2">The sequence shown here is derived from an EMBL/GenBank/DDBJ whole genome shotgun (WGS) entry which is preliminary data.</text>
</comment>
<proteinExistence type="predicted"/>
<dbReference type="EMBL" id="LJQD01000511">
    <property type="protein sequence ID" value="KPW90288.1"/>
    <property type="molecule type" value="Genomic_DNA"/>
</dbReference>